<feature type="compositionally biased region" description="Acidic residues" evidence="1">
    <location>
        <begin position="354"/>
        <end position="377"/>
    </location>
</feature>
<feature type="compositionally biased region" description="Basic and acidic residues" evidence="1">
    <location>
        <begin position="129"/>
        <end position="144"/>
    </location>
</feature>
<evidence type="ECO:0008006" key="4">
    <source>
        <dbReference type="Google" id="ProtNLM"/>
    </source>
</evidence>
<evidence type="ECO:0000313" key="3">
    <source>
        <dbReference type="Proteomes" id="UP000636956"/>
    </source>
</evidence>
<feature type="region of interest" description="Disordered" evidence="1">
    <location>
        <begin position="354"/>
        <end position="425"/>
    </location>
</feature>
<feature type="compositionally biased region" description="Acidic residues" evidence="1">
    <location>
        <begin position="404"/>
        <end position="414"/>
    </location>
</feature>
<evidence type="ECO:0000313" key="2">
    <source>
        <dbReference type="EMBL" id="GGJ92156.1"/>
    </source>
</evidence>
<feature type="compositionally biased region" description="Basic and acidic residues" evidence="1">
    <location>
        <begin position="45"/>
        <end position="118"/>
    </location>
</feature>
<dbReference type="Proteomes" id="UP000636956">
    <property type="component" value="Unassembled WGS sequence"/>
</dbReference>
<organism evidence="2 3">
    <name type="scientific">Agromyces bauzanensis</name>
    <dbReference type="NCBI Taxonomy" id="1308924"/>
    <lineage>
        <taxon>Bacteria</taxon>
        <taxon>Bacillati</taxon>
        <taxon>Actinomycetota</taxon>
        <taxon>Actinomycetes</taxon>
        <taxon>Micrococcales</taxon>
        <taxon>Microbacteriaceae</taxon>
        <taxon>Agromyces</taxon>
    </lineage>
</organism>
<keyword evidence="3" id="KW-1185">Reference proteome</keyword>
<feature type="region of interest" description="Disordered" evidence="1">
    <location>
        <begin position="1"/>
        <end position="144"/>
    </location>
</feature>
<comment type="caution">
    <text evidence="2">The sequence shown here is derived from an EMBL/GenBank/DDBJ whole genome shotgun (WGS) entry which is preliminary data.</text>
</comment>
<gene>
    <name evidence="2" type="ORF">GCM10011372_33300</name>
</gene>
<reference evidence="2" key="2">
    <citation type="submission" date="2020-09" db="EMBL/GenBank/DDBJ databases">
        <authorList>
            <person name="Sun Q."/>
            <person name="Zhou Y."/>
        </authorList>
    </citation>
    <scope>NUCLEOTIDE SEQUENCE</scope>
    <source>
        <strain evidence="2">CGMCC 1.8984</strain>
    </source>
</reference>
<evidence type="ECO:0000256" key="1">
    <source>
        <dbReference type="SAM" id="MobiDB-lite"/>
    </source>
</evidence>
<reference evidence="2" key="1">
    <citation type="journal article" date="2014" name="Int. J. Syst. Evol. Microbiol.">
        <title>Complete genome sequence of Corynebacterium casei LMG S-19264T (=DSM 44701T), isolated from a smear-ripened cheese.</title>
        <authorList>
            <consortium name="US DOE Joint Genome Institute (JGI-PGF)"/>
            <person name="Walter F."/>
            <person name="Albersmeier A."/>
            <person name="Kalinowski J."/>
            <person name="Ruckert C."/>
        </authorList>
    </citation>
    <scope>NUCLEOTIDE SEQUENCE</scope>
    <source>
        <strain evidence="2">CGMCC 1.8984</strain>
    </source>
</reference>
<protein>
    <recommendedName>
        <fullName evidence="4">Primosomal protein</fullName>
    </recommendedName>
</protein>
<accession>A0A917UX48</accession>
<name>A0A917UX48_9MICO</name>
<dbReference type="EMBL" id="BMMD01000026">
    <property type="protein sequence ID" value="GGJ92156.1"/>
    <property type="molecule type" value="Genomic_DNA"/>
</dbReference>
<feature type="compositionally biased region" description="Low complexity" evidence="1">
    <location>
        <begin position="31"/>
        <end position="40"/>
    </location>
</feature>
<proteinExistence type="predicted"/>
<sequence>MSDPKDESDGRDRPNRGERPRQRPQGGRGAAGAESSSGARPAKRPYGDRDAKRPYGDRDAKRPYGDRDAKRPYGDRDAKRAYGGRDAKRPYSGARSDDRRGGRPEPHGGRREEQRPRETPGAPNLAVRPRHDDPEIPESIEARDLEKSARAELKTLSKENADWVARHLVAASVYLDVDPELAHRHAQSAARRAGRIAVVRETLAITAYATDDFALALRELRTYRRISGRNDQLPLMVDSERGVGRPDRALEVGRSVDRSTLPAAVQVGLAIAMSGARLDLGQPELALAELEIPQLDPDRAFSYSPALFSAYAEVLEELERTAEAADWRARADRAEAALGAPAESELVEIFEVELEEDDEPDAAQDTASEESDDSDESDVIHDPGAVLEDDVAAVLADGERLELESDGTTDEAEESTPHGTVPHAG</sequence>
<feature type="compositionally biased region" description="Basic and acidic residues" evidence="1">
    <location>
        <begin position="1"/>
        <end position="21"/>
    </location>
</feature>
<dbReference type="AlphaFoldDB" id="A0A917UX48"/>